<dbReference type="EMBL" id="JARAOO010000009">
    <property type="protein sequence ID" value="KAJ7957227.1"/>
    <property type="molecule type" value="Genomic_DNA"/>
</dbReference>
<dbReference type="SUPFAM" id="SSF81383">
    <property type="entry name" value="F-box domain"/>
    <property type="match status" value="1"/>
</dbReference>
<dbReference type="InterPro" id="IPR001810">
    <property type="entry name" value="F-box_dom"/>
</dbReference>
<dbReference type="AlphaFoldDB" id="A0AAD7LG81"/>
<keyword evidence="3" id="KW-1185">Reference proteome</keyword>
<dbReference type="InterPro" id="IPR036047">
    <property type="entry name" value="F-box-like_dom_sf"/>
</dbReference>
<evidence type="ECO:0000313" key="3">
    <source>
        <dbReference type="Proteomes" id="UP001163823"/>
    </source>
</evidence>
<name>A0AAD7LG81_QUISA</name>
<dbReference type="KEGG" id="qsa:O6P43_023554"/>
<dbReference type="PANTHER" id="PTHR14939">
    <property type="entry name" value="F-BOX ONLY PROTEIN 22"/>
    <property type="match status" value="1"/>
</dbReference>
<dbReference type="GO" id="GO:0032436">
    <property type="term" value="P:positive regulation of proteasomal ubiquitin-dependent protein catabolic process"/>
    <property type="evidence" value="ECO:0007669"/>
    <property type="project" value="TreeGrafter"/>
</dbReference>
<dbReference type="Gene3D" id="1.20.1280.50">
    <property type="match status" value="1"/>
</dbReference>
<dbReference type="Proteomes" id="UP001163823">
    <property type="component" value="Chromosome 9"/>
</dbReference>
<dbReference type="PANTHER" id="PTHR14939:SF8">
    <property type="entry name" value="FIST C-DOMAIN DOMAIN-CONTAINING PROTEIN"/>
    <property type="match status" value="1"/>
</dbReference>
<evidence type="ECO:0000259" key="1">
    <source>
        <dbReference type="Pfam" id="PF00646"/>
    </source>
</evidence>
<reference evidence="2" key="1">
    <citation type="journal article" date="2023" name="Science">
        <title>Elucidation of the pathway for biosynthesis of saponin adjuvants from the soapbark tree.</title>
        <authorList>
            <person name="Reed J."/>
            <person name="Orme A."/>
            <person name="El-Demerdash A."/>
            <person name="Owen C."/>
            <person name="Martin L.B.B."/>
            <person name="Misra R.C."/>
            <person name="Kikuchi S."/>
            <person name="Rejzek M."/>
            <person name="Martin A.C."/>
            <person name="Harkess A."/>
            <person name="Leebens-Mack J."/>
            <person name="Louveau T."/>
            <person name="Stephenson M.J."/>
            <person name="Osbourn A."/>
        </authorList>
    </citation>
    <scope>NUCLEOTIDE SEQUENCE</scope>
    <source>
        <strain evidence="2">S10</strain>
    </source>
</reference>
<organism evidence="2 3">
    <name type="scientific">Quillaja saponaria</name>
    <name type="common">Soap bark tree</name>
    <dbReference type="NCBI Taxonomy" id="32244"/>
    <lineage>
        <taxon>Eukaryota</taxon>
        <taxon>Viridiplantae</taxon>
        <taxon>Streptophyta</taxon>
        <taxon>Embryophyta</taxon>
        <taxon>Tracheophyta</taxon>
        <taxon>Spermatophyta</taxon>
        <taxon>Magnoliopsida</taxon>
        <taxon>eudicotyledons</taxon>
        <taxon>Gunneridae</taxon>
        <taxon>Pentapetalae</taxon>
        <taxon>rosids</taxon>
        <taxon>fabids</taxon>
        <taxon>Fabales</taxon>
        <taxon>Quillajaceae</taxon>
        <taxon>Quillaja</taxon>
    </lineage>
</organism>
<protein>
    <submittedName>
        <fullName evidence="2">F-box/LRR-repeat protein</fullName>
    </submittedName>
</protein>
<dbReference type="GO" id="GO:0000209">
    <property type="term" value="P:protein polyubiquitination"/>
    <property type="evidence" value="ECO:0007669"/>
    <property type="project" value="TreeGrafter"/>
</dbReference>
<accession>A0AAD7LG81</accession>
<evidence type="ECO:0000313" key="2">
    <source>
        <dbReference type="EMBL" id="KAJ7957227.1"/>
    </source>
</evidence>
<gene>
    <name evidence="2" type="ORF">O6P43_023554</name>
</gene>
<proteinExistence type="predicted"/>
<comment type="caution">
    <text evidence="2">The sequence shown here is derived from an EMBL/GenBank/DDBJ whole genome shotgun (WGS) entry which is preliminary data.</text>
</comment>
<sequence length="509" mass="55444">MSRRTGTCFSSITDDITHNILGRLPAESFASAACVSKYWNRICSQILSRPKLVSALSLNPNLLITEKLGSRTPVITHSCGGVIGRDVVNDEVREANWRSDEFDDGSLPGIVLMVGFVPGLKVDTIPLLRRKMQEPRVALPERFITDIKSYTEAVSGSDQSPAGIIMFGNIRADIRPSLAKLGESPLFIYDGEAFIILAYINPITTLLADHALPEETVIVGDGGGCFLFRSQEHPIDSRSNLYMFDAVALVFARDRNKSPDIGEIQFHVLMSAGLIPFGPLLETASVKVESNDDTSWLSARMEGQNDILQGQSVLADLHSMVEDSSNLFIGVNKQREYSNGSQNMKMTTMDLYGVMGGENEYFVIDGVGIEPGDTFLLYHPDLETALATTDIASENLEILKADISSKINSNSMVAGNSETTGVFGGLIFSSQNRGIPFFDQHNVDSSPFYLNFPGVPLAGVFCSGEIGRGSSSSITQVEGQEQCPPHCCLHEYSTVYLVLTYIPAAHSED</sequence>
<dbReference type="CDD" id="cd09917">
    <property type="entry name" value="F-box_SF"/>
    <property type="match status" value="1"/>
</dbReference>
<dbReference type="Pfam" id="PF00646">
    <property type="entry name" value="F-box"/>
    <property type="match status" value="1"/>
</dbReference>
<feature type="domain" description="F-box" evidence="1">
    <location>
        <begin position="9"/>
        <end position="44"/>
    </location>
</feature>